<dbReference type="PANTHER" id="PTHR21472:SF19">
    <property type="entry name" value="ZGC:172339"/>
    <property type="match status" value="1"/>
</dbReference>
<evidence type="ECO:0000259" key="2">
    <source>
        <dbReference type="SMART" id="SM00892"/>
    </source>
</evidence>
<dbReference type="PANTHER" id="PTHR21472">
    <property type="entry name" value="ENDONUCLEASE DOMAIN-CONTAINING 1 PROTEIN ENDOD1"/>
    <property type="match status" value="1"/>
</dbReference>
<dbReference type="Ensembl" id="ENSPFOT00000024364.1">
    <property type="protein sequence ID" value="ENSPFOP00000026140.1"/>
    <property type="gene ID" value="ENSPFOG00000008704.2"/>
</dbReference>
<evidence type="ECO:0000313" key="4">
    <source>
        <dbReference type="Proteomes" id="UP000028760"/>
    </source>
</evidence>
<dbReference type="SUPFAM" id="SSF54060">
    <property type="entry name" value="His-Me finger endonucleases"/>
    <property type="match status" value="1"/>
</dbReference>
<dbReference type="InterPro" id="IPR044929">
    <property type="entry name" value="DNA/RNA_non-sp_Endonuclease_sf"/>
</dbReference>
<keyword evidence="4" id="KW-1185">Reference proteome</keyword>
<dbReference type="InterPro" id="IPR020821">
    <property type="entry name" value="ENPP1-3/EXOG-like_nuc-like"/>
</dbReference>
<dbReference type="GeneTree" id="ENSGT01030000234592"/>
<dbReference type="GO" id="GO:0016787">
    <property type="term" value="F:hydrolase activity"/>
    <property type="evidence" value="ECO:0007669"/>
    <property type="project" value="InterPro"/>
</dbReference>
<dbReference type="InterPro" id="IPR044925">
    <property type="entry name" value="His-Me_finger_sf"/>
</dbReference>
<reference evidence="3" key="2">
    <citation type="submission" date="2025-08" db="UniProtKB">
        <authorList>
            <consortium name="Ensembl"/>
        </authorList>
    </citation>
    <scope>IDENTIFICATION</scope>
</reference>
<dbReference type="AlphaFoldDB" id="A0A096M3Z9"/>
<reference evidence="4" key="1">
    <citation type="submission" date="2013-10" db="EMBL/GenBank/DDBJ databases">
        <authorList>
            <person name="Schartl M."/>
            <person name="Warren W."/>
        </authorList>
    </citation>
    <scope>NUCLEOTIDE SEQUENCE [LARGE SCALE GENOMIC DNA]</scope>
    <source>
        <strain evidence="4">female</strain>
    </source>
</reference>
<dbReference type="SMART" id="SM00892">
    <property type="entry name" value="Endonuclease_NS"/>
    <property type="match status" value="1"/>
</dbReference>
<dbReference type="Pfam" id="PF01223">
    <property type="entry name" value="Endonuclease_NS"/>
    <property type="match status" value="1"/>
</dbReference>
<organism evidence="3 4">
    <name type="scientific">Poecilia formosa</name>
    <name type="common">Amazon molly</name>
    <name type="synonym">Limia formosa</name>
    <dbReference type="NCBI Taxonomy" id="48698"/>
    <lineage>
        <taxon>Eukaryota</taxon>
        <taxon>Metazoa</taxon>
        <taxon>Chordata</taxon>
        <taxon>Craniata</taxon>
        <taxon>Vertebrata</taxon>
        <taxon>Euteleostomi</taxon>
        <taxon>Actinopterygii</taxon>
        <taxon>Neopterygii</taxon>
        <taxon>Teleostei</taxon>
        <taxon>Neoteleostei</taxon>
        <taxon>Acanthomorphata</taxon>
        <taxon>Ovalentaria</taxon>
        <taxon>Atherinomorphae</taxon>
        <taxon>Cyprinodontiformes</taxon>
        <taxon>Poeciliidae</taxon>
        <taxon>Poeciliinae</taxon>
        <taxon>Poecilia</taxon>
    </lineage>
</organism>
<accession>A0A096M3Z9</accession>
<dbReference type="GO" id="GO:0046872">
    <property type="term" value="F:metal ion binding"/>
    <property type="evidence" value="ECO:0007669"/>
    <property type="project" value="InterPro"/>
</dbReference>
<dbReference type="SMART" id="SM00477">
    <property type="entry name" value="NUC"/>
    <property type="match status" value="1"/>
</dbReference>
<proteinExistence type="predicted"/>
<feature type="domain" description="DNA/RNA non-specific endonuclease/pyrophosphatase/phosphodiesterase" evidence="2">
    <location>
        <begin position="52"/>
        <end position="262"/>
    </location>
</feature>
<evidence type="ECO:0000259" key="1">
    <source>
        <dbReference type="SMART" id="SM00477"/>
    </source>
</evidence>
<dbReference type="Gene3D" id="3.40.570.10">
    <property type="entry name" value="Extracellular Endonuclease, subunit A"/>
    <property type="match status" value="1"/>
</dbReference>
<dbReference type="InterPro" id="IPR001604">
    <property type="entry name" value="Endo_G_ENPP1-like_dom"/>
</dbReference>
<evidence type="ECO:0000313" key="3">
    <source>
        <dbReference type="Ensembl" id="ENSPFOP00000026140.1"/>
    </source>
</evidence>
<feature type="domain" description="ENPP1-3/EXOG-like endonuclease/phosphodiesterase" evidence="1">
    <location>
        <begin position="53"/>
        <end position="267"/>
    </location>
</feature>
<dbReference type="EMBL" id="AYCK01010202">
    <property type="status" value="NOT_ANNOTATED_CDS"/>
    <property type="molecule type" value="Genomic_DNA"/>
</dbReference>
<name>A0A096M3Z9_POEFO</name>
<dbReference type="Proteomes" id="UP000028760">
    <property type="component" value="Unassembled WGS sequence"/>
</dbReference>
<dbReference type="GO" id="GO:0003676">
    <property type="term" value="F:nucleic acid binding"/>
    <property type="evidence" value="ECO:0007669"/>
    <property type="project" value="InterPro"/>
</dbReference>
<reference evidence="3" key="3">
    <citation type="submission" date="2025-09" db="UniProtKB">
        <authorList>
            <consortium name="Ensembl"/>
        </authorList>
    </citation>
    <scope>IDENTIFICATION</scope>
</reference>
<protein>
    <submittedName>
        <fullName evidence="3">Si:dkey-85k7.11</fullName>
    </submittedName>
</protein>
<dbReference type="InterPro" id="IPR039015">
    <property type="entry name" value="ENDOD1"/>
</dbReference>
<sequence length="284" mass="32972">MFCAYILSCSVSMVSSAVSNSFRDCSHFFYMQTPPAGIRGTSPKKICQKFADKLRYATLYDSSRRLPLYSAYIFKKSDGKRRADTPWMYEPQVEKAEESGIHLKNCVKNTQAILDDYTNAIQYERGTLNPDEHQNEPDDKASTYTLTNVVPMVPDFNDRIWTKQQHIVRKRLNNYCRGTAYVVTGITKSGTMIRRENMNRIAVPDYLWSAYCCVDYDHNTPYTERYKFPSFAHYALNGDENNEVVETSVPKLREFLRKSFVNQNFQIFVGDCKPQPSMRTYQTK</sequence>